<dbReference type="SUPFAM" id="SSF51735">
    <property type="entry name" value="NAD(P)-binding Rossmann-fold domains"/>
    <property type="match status" value="1"/>
</dbReference>
<dbReference type="PRINTS" id="PR00081">
    <property type="entry name" value="GDHRDH"/>
</dbReference>
<gene>
    <name evidence="2" type="ORF">SARC_15430</name>
</gene>
<evidence type="ECO:0000256" key="1">
    <source>
        <dbReference type="RuleBase" id="RU000363"/>
    </source>
</evidence>
<keyword evidence="3" id="KW-1185">Reference proteome</keyword>
<dbReference type="PANTHER" id="PTHR44269:SF1">
    <property type="entry name" value="DEHYDROGENASE_REDUCTASE SDR FAMILY MEMBER 7"/>
    <property type="match status" value="1"/>
</dbReference>
<evidence type="ECO:0000313" key="2">
    <source>
        <dbReference type="EMBL" id="KNC72021.1"/>
    </source>
</evidence>
<dbReference type="InterPro" id="IPR036291">
    <property type="entry name" value="NAD(P)-bd_dom_sf"/>
</dbReference>
<comment type="similarity">
    <text evidence="1">Belongs to the short-chain dehydrogenases/reductases (SDR) family.</text>
</comment>
<dbReference type="InterPro" id="IPR053011">
    <property type="entry name" value="SDR_family_member_7"/>
</dbReference>
<dbReference type="STRING" id="667725.A0A0L0F605"/>
<dbReference type="Proteomes" id="UP000054560">
    <property type="component" value="Unassembled WGS sequence"/>
</dbReference>
<dbReference type="RefSeq" id="XP_014145923.1">
    <property type="nucleotide sequence ID" value="XM_014290448.1"/>
</dbReference>
<proteinExistence type="inferred from homology"/>
<name>A0A0L0F605_9EUKA</name>
<dbReference type="PANTHER" id="PTHR44269">
    <property type="entry name" value="DEHYDROGENASE/REDUCTASE SDR FAMILY MEMBER 7-RELATED"/>
    <property type="match status" value="1"/>
</dbReference>
<organism evidence="2 3">
    <name type="scientific">Sphaeroforma arctica JP610</name>
    <dbReference type="NCBI Taxonomy" id="667725"/>
    <lineage>
        <taxon>Eukaryota</taxon>
        <taxon>Ichthyosporea</taxon>
        <taxon>Ichthyophonida</taxon>
        <taxon>Sphaeroforma</taxon>
    </lineage>
</organism>
<feature type="non-terminal residue" evidence="2">
    <location>
        <position position="1"/>
    </location>
</feature>
<dbReference type="eggNOG" id="KOG1205">
    <property type="taxonomic scope" value="Eukaryota"/>
</dbReference>
<evidence type="ECO:0000313" key="3">
    <source>
        <dbReference type="Proteomes" id="UP000054560"/>
    </source>
</evidence>
<feature type="non-terminal residue" evidence="2">
    <location>
        <position position="188"/>
    </location>
</feature>
<dbReference type="PROSITE" id="PS00061">
    <property type="entry name" value="ADH_SHORT"/>
    <property type="match status" value="1"/>
</dbReference>
<sequence>LGRELARQLSRQGAKLIISSRRADVLEEVKQECLAINPETQVHVLIVDLEDLDSLDGRAKQALAFFGNKIDVLINNGGVSTRSSARDAAYDVTMKLTKVDFLSCVKLAKAVLPSMTECVQDSPDSPSVPRGGHIVNISSVAGKAGVVLRTAYCGAKFALIGWFDALRVEEHVFGSGVRVTNVCPGSVQ</sequence>
<dbReference type="EMBL" id="KQ247705">
    <property type="protein sequence ID" value="KNC72021.1"/>
    <property type="molecule type" value="Genomic_DNA"/>
</dbReference>
<dbReference type="OrthoDB" id="5307821at2759"/>
<accession>A0A0L0F605</accession>
<dbReference type="Pfam" id="PF00106">
    <property type="entry name" value="adh_short"/>
    <property type="match status" value="1"/>
</dbReference>
<dbReference type="GeneID" id="25915934"/>
<protein>
    <submittedName>
        <fullName evidence="2">Uncharacterized protein</fullName>
    </submittedName>
</protein>
<dbReference type="InterPro" id="IPR002347">
    <property type="entry name" value="SDR_fam"/>
</dbReference>
<dbReference type="Gene3D" id="3.40.50.720">
    <property type="entry name" value="NAD(P)-binding Rossmann-like Domain"/>
    <property type="match status" value="1"/>
</dbReference>
<dbReference type="PRINTS" id="PR00080">
    <property type="entry name" value="SDRFAMILY"/>
</dbReference>
<reference evidence="2 3" key="1">
    <citation type="submission" date="2011-02" db="EMBL/GenBank/DDBJ databases">
        <title>The Genome Sequence of Sphaeroforma arctica JP610.</title>
        <authorList>
            <consortium name="The Broad Institute Genome Sequencing Platform"/>
            <person name="Russ C."/>
            <person name="Cuomo C."/>
            <person name="Young S.K."/>
            <person name="Zeng Q."/>
            <person name="Gargeya S."/>
            <person name="Alvarado L."/>
            <person name="Berlin A."/>
            <person name="Chapman S.B."/>
            <person name="Chen Z."/>
            <person name="Freedman E."/>
            <person name="Gellesch M."/>
            <person name="Goldberg J."/>
            <person name="Griggs A."/>
            <person name="Gujja S."/>
            <person name="Heilman E."/>
            <person name="Heiman D."/>
            <person name="Howarth C."/>
            <person name="Mehta T."/>
            <person name="Neiman D."/>
            <person name="Pearson M."/>
            <person name="Roberts A."/>
            <person name="Saif S."/>
            <person name="Shea T."/>
            <person name="Shenoy N."/>
            <person name="Sisk P."/>
            <person name="Stolte C."/>
            <person name="Sykes S."/>
            <person name="White J."/>
            <person name="Yandava C."/>
            <person name="Burger G."/>
            <person name="Gray M.W."/>
            <person name="Holland P.W.H."/>
            <person name="King N."/>
            <person name="Lang F.B.F."/>
            <person name="Roger A.J."/>
            <person name="Ruiz-Trillo I."/>
            <person name="Haas B."/>
            <person name="Nusbaum C."/>
            <person name="Birren B."/>
        </authorList>
    </citation>
    <scope>NUCLEOTIDE SEQUENCE [LARGE SCALE GENOMIC DNA]</scope>
    <source>
        <strain evidence="2 3">JP610</strain>
    </source>
</reference>
<dbReference type="AlphaFoldDB" id="A0A0L0F605"/>
<dbReference type="InterPro" id="IPR020904">
    <property type="entry name" value="Sc_DH/Rdtase_CS"/>
</dbReference>